<gene>
    <name evidence="2" type="ORF">G7Y89_g14991</name>
</gene>
<name>A0A8H4VQ13_9HELO</name>
<reference evidence="2 3" key="1">
    <citation type="submission" date="2020-03" db="EMBL/GenBank/DDBJ databases">
        <title>Draft Genome Sequence of Cudoniella acicularis.</title>
        <authorList>
            <person name="Buettner E."/>
            <person name="Kellner H."/>
        </authorList>
    </citation>
    <scope>NUCLEOTIDE SEQUENCE [LARGE SCALE GENOMIC DNA]</scope>
    <source>
        <strain evidence="2 3">DSM 108380</strain>
    </source>
</reference>
<dbReference type="InterPro" id="IPR008972">
    <property type="entry name" value="Cupredoxin"/>
</dbReference>
<keyword evidence="1" id="KW-0732">Signal</keyword>
<dbReference type="EMBL" id="JAAMPI010002145">
    <property type="protein sequence ID" value="KAF4618118.1"/>
    <property type="molecule type" value="Genomic_DNA"/>
</dbReference>
<dbReference type="SUPFAM" id="SSF49503">
    <property type="entry name" value="Cupredoxins"/>
    <property type="match status" value="1"/>
</dbReference>
<feature type="signal peptide" evidence="1">
    <location>
        <begin position="1"/>
        <end position="17"/>
    </location>
</feature>
<dbReference type="OrthoDB" id="1921208at2759"/>
<dbReference type="Gene3D" id="2.60.40.420">
    <property type="entry name" value="Cupredoxins - blue copper proteins"/>
    <property type="match status" value="1"/>
</dbReference>
<protein>
    <recommendedName>
        <fullName evidence="4">Phytocyanin domain-containing protein</fullName>
    </recommendedName>
</protein>
<dbReference type="CDD" id="cd00920">
    <property type="entry name" value="Cupredoxin"/>
    <property type="match status" value="1"/>
</dbReference>
<accession>A0A8H4VQ13</accession>
<feature type="chain" id="PRO_5034038043" description="Phytocyanin domain-containing protein" evidence="1">
    <location>
        <begin position="18"/>
        <end position="292"/>
    </location>
</feature>
<organism evidence="2 3">
    <name type="scientific">Cudoniella acicularis</name>
    <dbReference type="NCBI Taxonomy" id="354080"/>
    <lineage>
        <taxon>Eukaryota</taxon>
        <taxon>Fungi</taxon>
        <taxon>Dikarya</taxon>
        <taxon>Ascomycota</taxon>
        <taxon>Pezizomycotina</taxon>
        <taxon>Leotiomycetes</taxon>
        <taxon>Helotiales</taxon>
        <taxon>Tricladiaceae</taxon>
        <taxon>Cudoniella</taxon>
    </lineage>
</organism>
<comment type="caution">
    <text evidence="2">The sequence shown here is derived from an EMBL/GenBank/DDBJ whole genome shotgun (WGS) entry which is preliminary data.</text>
</comment>
<proteinExistence type="predicted"/>
<evidence type="ECO:0000256" key="1">
    <source>
        <dbReference type="SAM" id="SignalP"/>
    </source>
</evidence>
<evidence type="ECO:0008006" key="4">
    <source>
        <dbReference type="Google" id="ProtNLM"/>
    </source>
</evidence>
<evidence type="ECO:0000313" key="3">
    <source>
        <dbReference type="Proteomes" id="UP000566819"/>
    </source>
</evidence>
<dbReference type="AlphaFoldDB" id="A0A8H4VQ13"/>
<sequence>MRFSAALALCAAPLALAGSLQADLARRGSVGVEVQQSGSSKDTTQITEIIVIWVNNGGNSQTSTVNSAASVSAGSAAAATHQVTVGGDAGLVYSPNTLEANVGDMVIFTFMSANHTVTQAAFTTPCEALAGGTDSGFMPNANNTVVPAPQMAMQVKVSTPLWFYCRQKGHCGKGMTFSINPTANKTQAEFQQMAIAQNGTGTTAVIAGGQATATAASVAVSAPPASVAAAAPSVVASSGTATMASGTGNLNSNGACSCSCLCGVAAFPNAAVQGIGSYGGMSGAMPMSALES</sequence>
<dbReference type="PANTHER" id="PTHR34883">
    <property type="entry name" value="SERINE-RICH PROTEIN, PUTATIVE-RELATED-RELATED"/>
    <property type="match status" value="1"/>
</dbReference>
<dbReference type="Proteomes" id="UP000566819">
    <property type="component" value="Unassembled WGS sequence"/>
</dbReference>
<evidence type="ECO:0000313" key="2">
    <source>
        <dbReference type="EMBL" id="KAF4618118.1"/>
    </source>
</evidence>
<dbReference type="PANTHER" id="PTHR34883:SF4">
    <property type="entry name" value="CUPREDOXIN"/>
    <property type="match status" value="1"/>
</dbReference>
<keyword evidence="3" id="KW-1185">Reference proteome</keyword>
<dbReference type="InterPro" id="IPR052953">
    <property type="entry name" value="Ser-rich/MCO-related"/>
</dbReference>